<dbReference type="PATRIC" id="fig|1238180.3.peg.4496"/>
<proteinExistence type="predicted"/>
<name>M2Q1W7_9PSEU</name>
<reference evidence="1 2" key="1">
    <citation type="submission" date="2012-10" db="EMBL/GenBank/DDBJ databases">
        <title>Genome assembly of Amycolatopsis azurea DSM 43854.</title>
        <authorList>
            <person name="Khatri I."/>
            <person name="Kaur I."/>
            <person name="Subramanian S."/>
            <person name="Mayilraj S."/>
        </authorList>
    </citation>
    <scope>NUCLEOTIDE SEQUENCE [LARGE SCALE GENOMIC DNA]</scope>
    <source>
        <strain evidence="1 2">DSM 43854</strain>
    </source>
</reference>
<dbReference type="EMBL" id="ANMG01000039">
    <property type="protein sequence ID" value="EMD25925.1"/>
    <property type="molecule type" value="Genomic_DNA"/>
</dbReference>
<organism evidence="1 2">
    <name type="scientific">Amycolatopsis azurea DSM 43854</name>
    <dbReference type="NCBI Taxonomy" id="1238180"/>
    <lineage>
        <taxon>Bacteria</taxon>
        <taxon>Bacillati</taxon>
        <taxon>Actinomycetota</taxon>
        <taxon>Actinomycetes</taxon>
        <taxon>Pseudonocardiales</taxon>
        <taxon>Pseudonocardiaceae</taxon>
        <taxon>Amycolatopsis</taxon>
    </lineage>
</organism>
<comment type="caution">
    <text evidence="1">The sequence shown here is derived from an EMBL/GenBank/DDBJ whole genome shotgun (WGS) entry which is preliminary data.</text>
</comment>
<protein>
    <submittedName>
        <fullName evidence="1">Uncharacterized protein</fullName>
    </submittedName>
</protein>
<evidence type="ECO:0000313" key="2">
    <source>
        <dbReference type="Proteomes" id="UP000014137"/>
    </source>
</evidence>
<sequence>MNEADSANRACLVCPGTFAMLAAPRATCLSSKVIMSIDHSKRPASKCSGNGEVIA</sequence>
<accession>M2Q1W7</accession>
<dbReference type="AlphaFoldDB" id="M2Q1W7"/>
<evidence type="ECO:0000313" key="1">
    <source>
        <dbReference type="EMBL" id="EMD25925.1"/>
    </source>
</evidence>
<dbReference type="Proteomes" id="UP000014137">
    <property type="component" value="Unassembled WGS sequence"/>
</dbReference>
<gene>
    <name evidence="1" type="ORF">C791_4165</name>
</gene>